<dbReference type="InterPro" id="IPR058596">
    <property type="entry name" value="TraC-like_dom"/>
</dbReference>
<feature type="compositionally biased region" description="Polar residues" evidence="1">
    <location>
        <begin position="37"/>
        <end position="55"/>
    </location>
</feature>
<dbReference type="Proteomes" id="UP000013893">
    <property type="component" value="Chromosome"/>
</dbReference>
<dbReference type="RefSeq" id="WP_015641685.1">
    <property type="nucleotide sequence ID" value="NC_021219.1"/>
</dbReference>
<feature type="domain" description="TraC-like" evidence="2">
    <location>
        <begin position="67"/>
        <end position="249"/>
    </location>
</feature>
<evidence type="ECO:0000313" key="3">
    <source>
        <dbReference type="EMBL" id="AGL62235.1"/>
    </source>
</evidence>
<feature type="region of interest" description="Disordered" evidence="1">
    <location>
        <begin position="1"/>
        <end position="55"/>
    </location>
</feature>
<dbReference type="AlphaFoldDB" id="R4PVI5"/>
<dbReference type="KEGG" id="saal:L336_0531"/>
<dbReference type="STRING" id="1332188.L336_0531"/>
<dbReference type="HOGENOM" id="CLU_082353_0_0_0"/>
<sequence>MPPNNQQSPVQPQQAAPNIGVVDASQQQFQPPVAPQLPQSNQKTPGQQPKRPVSTQNSLLLSEIRENMIIMADGSFRAVIACKSINFDLMSSREREGVEFSYQNFLNALYFPIQIFIRSQRVDIGPYLDKLEGIRRTQENMLLNVLMDDYVQFIDVLAQEANIMDKSFFVIVPFSPAGDLSNVVEKGKGFFGKIIPSANQSSSVVKIDKATYEKAKDEIKNRVDAVINGLMQVGITAVQLKTKELGELYYNVYNPDTAVREPLGDFTNVTATYVRKGGTLPTPTQTGGII</sequence>
<dbReference type="Pfam" id="PF26593">
    <property type="entry name" value="TraC-like"/>
    <property type="match status" value="1"/>
</dbReference>
<feature type="compositionally biased region" description="Low complexity" evidence="1">
    <location>
        <begin position="1"/>
        <end position="18"/>
    </location>
</feature>
<proteinExistence type="predicted"/>
<evidence type="ECO:0000256" key="1">
    <source>
        <dbReference type="SAM" id="MobiDB-lite"/>
    </source>
</evidence>
<organism evidence="3 4">
    <name type="scientific">Candidatus Saccharimonas aalborgensis</name>
    <dbReference type="NCBI Taxonomy" id="1332188"/>
    <lineage>
        <taxon>Bacteria</taxon>
        <taxon>Candidatus Saccharimonadota</taxon>
        <taxon>Candidatus Saccharimonadia</taxon>
        <taxon>Candidatus Saccharimonadales</taxon>
        <taxon>Candidatus Saccharimonadaceae</taxon>
        <taxon>Candidatus Saccharimonas</taxon>
    </lineage>
</organism>
<evidence type="ECO:0000313" key="4">
    <source>
        <dbReference type="Proteomes" id="UP000013893"/>
    </source>
</evidence>
<gene>
    <name evidence="3" type="ORF">L336_0531</name>
</gene>
<reference evidence="3 4" key="1">
    <citation type="journal article" date="2013" name="Nat. Biotechnol.">
        <title>Genome sequences of rare, uncultured bacteria obtained by differential coverage binning of multiple metagenomes.</title>
        <authorList>
            <person name="Albertsen M."/>
            <person name="Hugenholtz P."/>
            <person name="Skarshewski A."/>
            <person name="Nielsen K.L."/>
            <person name="Tyson G.W."/>
            <person name="Nielsen P.H."/>
        </authorList>
    </citation>
    <scope>NUCLEOTIDE SEQUENCE [LARGE SCALE GENOMIC DNA]</scope>
    <source>
        <strain evidence="3">TM71</strain>
    </source>
</reference>
<evidence type="ECO:0000259" key="2">
    <source>
        <dbReference type="Pfam" id="PF26593"/>
    </source>
</evidence>
<name>R4PVI5_9BACT</name>
<protein>
    <recommendedName>
        <fullName evidence="2">TraC-like domain-containing protein</fullName>
    </recommendedName>
</protein>
<dbReference type="EMBL" id="CP005957">
    <property type="protein sequence ID" value="AGL62235.1"/>
    <property type="molecule type" value="Genomic_DNA"/>
</dbReference>
<keyword evidence="4" id="KW-1185">Reference proteome</keyword>
<accession>R4PVI5</accession>